<accession>A0A448F9Y9</accession>
<protein>
    <submittedName>
        <fullName evidence="3">Spermidine synthase</fullName>
        <ecNumber evidence="3">2.5.1.16</ecNumber>
    </submittedName>
</protein>
<dbReference type="CDD" id="cd02440">
    <property type="entry name" value="AdoMet_MTases"/>
    <property type="match status" value="1"/>
</dbReference>
<feature type="transmembrane region" description="Helical" evidence="2">
    <location>
        <begin position="163"/>
        <end position="181"/>
    </location>
</feature>
<dbReference type="SUPFAM" id="SSF53335">
    <property type="entry name" value="S-adenosyl-L-methionine-dependent methyltransferases"/>
    <property type="match status" value="1"/>
</dbReference>
<keyword evidence="3" id="KW-0808">Transferase</keyword>
<dbReference type="InterPro" id="IPR029063">
    <property type="entry name" value="SAM-dependent_MTases_sf"/>
</dbReference>
<dbReference type="EC" id="2.5.1.16" evidence="3"/>
<feature type="transmembrane region" description="Helical" evidence="2">
    <location>
        <begin position="99"/>
        <end position="120"/>
    </location>
</feature>
<dbReference type="GeneID" id="49635829"/>
<dbReference type="PANTHER" id="PTHR43317">
    <property type="entry name" value="THERMOSPERMINE SYNTHASE ACAULIS5"/>
    <property type="match status" value="1"/>
</dbReference>
<dbReference type="AlphaFoldDB" id="A0A448F9Y9"/>
<organism evidence="3 4">
    <name type="scientific">Aggregatibacter aphrophilus ATCC 33389</name>
    <dbReference type="NCBI Taxonomy" id="985008"/>
    <lineage>
        <taxon>Bacteria</taxon>
        <taxon>Pseudomonadati</taxon>
        <taxon>Pseudomonadota</taxon>
        <taxon>Gammaproteobacteria</taxon>
        <taxon>Pasteurellales</taxon>
        <taxon>Pasteurellaceae</taxon>
        <taxon>Aggregatibacter</taxon>
    </lineage>
</organism>
<name>A0A448F9Y9_AGGAP</name>
<evidence type="ECO:0000313" key="4">
    <source>
        <dbReference type="Proteomes" id="UP000272690"/>
    </source>
</evidence>
<dbReference type="Proteomes" id="UP000272690">
    <property type="component" value="Chromosome"/>
</dbReference>
<dbReference type="Pfam" id="PF01564">
    <property type="entry name" value="Spermine_synth"/>
    <property type="match status" value="1"/>
</dbReference>
<reference evidence="3 4" key="1">
    <citation type="submission" date="2018-12" db="EMBL/GenBank/DDBJ databases">
        <authorList>
            <consortium name="Pathogen Informatics"/>
        </authorList>
    </citation>
    <scope>NUCLEOTIDE SEQUENCE [LARGE SCALE GENOMIC DNA]</scope>
    <source>
        <strain evidence="3 4">NCTC5906</strain>
    </source>
</reference>
<dbReference type="PANTHER" id="PTHR43317:SF1">
    <property type="entry name" value="THERMOSPERMINE SYNTHASE ACAULIS5"/>
    <property type="match status" value="1"/>
</dbReference>
<evidence type="ECO:0000313" key="3">
    <source>
        <dbReference type="EMBL" id="VEF43342.1"/>
    </source>
</evidence>
<keyword evidence="2" id="KW-0812">Transmembrane</keyword>
<sequence length="503" mass="57015">MTITRKAMLLSFLSGFLSLGLEVIWIRLFSFYGIILPQIFSLTLALFLLGIACGSLIGKNLCQSGKGNISYIGYAFILSAFFDCLAITMIMYFPLEGMLGIFIVSIFFCALVRGIVFPIVHHLGAEQKKTGAAISNVYFANVLGCTISPILIGFYLLDTFTTQQTYLIIILITLITATFCVPTKWLKSAVSIFAVLVMMTTFILPEKVIHALAQKKDENGQDLKLEKLIENKHGFIQVYLNSNNDELVFGSNVYDGMLNTNLNHSHNGIERAYLLPIIAPHAKNILVVGLSTASWTKVLTSMPELESMTVIELNPGYPQLAGMYPEMHKFLQDKRVNLITDDGRRWLNKNPDRKFDFILMNTTFHWRNYATNLLSKEFLELTKSHLNPNGFIYFNTTSSFDAYYTSKDVFPHVYSYVNMSLASLSPIPEITKEQVLQGLEKLKWEDGNRVFDSSEALNKGVNNILNRPFISYKNIDFSKLRRNAEVITDNNMITEYKYGFFNQ</sequence>
<dbReference type="NCBIfam" id="NF037959">
    <property type="entry name" value="MFS_SpdSyn"/>
    <property type="match status" value="1"/>
</dbReference>
<dbReference type="GO" id="GO:0006596">
    <property type="term" value="P:polyamine biosynthetic process"/>
    <property type="evidence" value="ECO:0007669"/>
    <property type="project" value="UniProtKB-KW"/>
</dbReference>
<feature type="transmembrane region" description="Helical" evidence="2">
    <location>
        <begin position="69"/>
        <end position="93"/>
    </location>
</feature>
<feature type="transmembrane region" description="Helical" evidence="2">
    <location>
        <begin position="188"/>
        <end position="205"/>
    </location>
</feature>
<gene>
    <name evidence="3" type="primary">speE</name>
    <name evidence="3" type="ORF">NCTC5906_01420</name>
</gene>
<keyword evidence="1" id="KW-0620">Polyamine biosynthesis</keyword>
<dbReference type="Gene3D" id="3.40.50.150">
    <property type="entry name" value="Vaccinia Virus protein VP39"/>
    <property type="match status" value="1"/>
</dbReference>
<feature type="transmembrane region" description="Helical" evidence="2">
    <location>
        <begin position="34"/>
        <end position="57"/>
    </location>
</feature>
<dbReference type="OrthoDB" id="5516475at2"/>
<keyword evidence="2" id="KW-1133">Transmembrane helix</keyword>
<evidence type="ECO:0000256" key="2">
    <source>
        <dbReference type="SAM" id="Phobius"/>
    </source>
</evidence>
<evidence type="ECO:0000256" key="1">
    <source>
        <dbReference type="ARBA" id="ARBA00023115"/>
    </source>
</evidence>
<dbReference type="GO" id="GO:0004766">
    <property type="term" value="F:spermidine synthase activity"/>
    <property type="evidence" value="ECO:0007669"/>
    <property type="project" value="UniProtKB-EC"/>
</dbReference>
<keyword evidence="2" id="KW-0472">Membrane</keyword>
<dbReference type="EMBL" id="LR134327">
    <property type="protein sequence ID" value="VEF43342.1"/>
    <property type="molecule type" value="Genomic_DNA"/>
</dbReference>
<dbReference type="RefSeq" id="WP_005702989.1">
    <property type="nucleotide sequence ID" value="NZ_AEWB02000006.1"/>
</dbReference>
<feature type="transmembrane region" description="Helical" evidence="2">
    <location>
        <begin position="7"/>
        <end position="28"/>
    </location>
</feature>
<feature type="transmembrane region" description="Helical" evidence="2">
    <location>
        <begin position="132"/>
        <end position="157"/>
    </location>
</feature>
<proteinExistence type="predicted"/>